<dbReference type="OrthoDB" id="419508at2759"/>
<evidence type="ECO:0000313" key="9">
    <source>
        <dbReference type="Proteomes" id="UP000019335"/>
    </source>
</evidence>
<evidence type="ECO:0000256" key="5">
    <source>
        <dbReference type="ARBA" id="ARBA00023098"/>
    </source>
</evidence>
<dbReference type="PANTHER" id="PTHR12370:SF3">
    <property type="entry name" value="PHOSPHOLIPASE B-LIKE 2-RELATED"/>
    <property type="match status" value="1"/>
</dbReference>
<comment type="similarity">
    <text evidence="1 7">Belongs to the phospholipase B-like family.</text>
</comment>
<dbReference type="EMBL" id="AZIL01001486">
    <property type="protein sequence ID" value="EWM23764.1"/>
    <property type="molecule type" value="Genomic_DNA"/>
</dbReference>
<dbReference type="GO" id="GO:0004620">
    <property type="term" value="F:phospholipase activity"/>
    <property type="evidence" value="ECO:0007669"/>
    <property type="project" value="InterPro"/>
</dbReference>
<evidence type="ECO:0000256" key="7">
    <source>
        <dbReference type="RuleBase" id="RU364138"/>
    </source>
</evidence>
<dbReference type="PANTHER" id="PTHR12370">
    <property type="entry name" value="PHOSPHOLIPASE B-RELATED"/>
    <property type="match status" value="1"/>
</dbReference>
<evidence type="ECO:0000256" key="4">
    <source>
        <dbReference type="ARBA" id="ARBA00022963"/>
    </source>
</evidence>
<dbReference type="GO" id="GO:0005576">
    <property type="term" value="C:extracellular region"/>
    <property type="evidence" value="ECO:0007669"/>
    <property type="project" value="TreeGrafter"/>
</dbReference>
<evidence type="ECO:0000313" key="8">
    <source>
        <dbReference type="EMBL" id="EWM23764.1"/>
    </source>
</evidence>
<dbReference type="Pfam" id="PF04916">
    <property type="entry name" value="Phospholip_B"/>
    <property type="match status" value="1"/>
</dbReference>
<evidence type="ECO:0000256" key="2">
    <source>
        <dbReference type="ARBA" id="ARBA00022729"/>
    </source>
</evidence>
<organism evidence="8 9">
    <name type="scientific">Nannochloropsis gaditana</name>
    <dbReference type="NCBI Taxonomy" id="72520"/>
    <lineage>
        <taxon>Eukaryota</taxon>
        <taxon>Sar</taxon>
        <taxon>Stramenopiles</taxon>
        <taxon>Ochrophyta</taxon>
        <taxon>Eustigmatophyceae</taxon>
        <taxon>Eustigmatales</taxon>
        <taxon>Monodopsidaceae</taxon>
        <taxon>Nannochloropsis</taxon>
    </lineage>
</organism>
<sequence length="275" mass="30646">MVLDASARSFNVLDQAPGKVSITEHSPLLFQPEPSLAPSSISSHSLIEQSEKTTEIPGAYFASYNVPSDREIYDYLGFGLKDPSNIKYAVERYTGSPRERMLSEGQLEVTSMAGMKRLIQYNDYMRDSRSLGHAYLAVAGRGDLEISYVNSLKKENEGNFSFAQMNGSPFASLEGAMDAKVVSVNEAFSSPENHLSLHARVGPTYDQQPAFCWSDHPEEVNAFENGTHPDCFRFEWERLSPGTLLADMLARSQTRAEQRKSRNSLLLRGGGKRLY</sequence>
<dbReference type="EC" id="3.1.1.-" evidence="7"/>
<dbReference type="GO" id="GO:0009395">
    <property type="term" value="P:phospholipid catabolic process"/>
    <property type="evidence" value="ECO:0007669"/>
    <property type="project" value="TreeGrafter"/>
</dbReference>
<reference evidence="8 9" key="1">
    <citation type="journal article" date="2014" name="Mol. Plant">
        <title>Chromosome Scale Genome Assembly and Transcriptome Profiling of Nannochloropsis gaditana in Nitrogen Depletion.</title>
        <authorList>
            <person name="Corteggiani Carpinelli E."/>
            <person name="Telatin A."/>
            <person name="Vitulo N."/>
            <person name="Forcato C."/>
            <person name="D'Angelo M."/>
            <person name="Schiavon R."/>
            <person name="Vezzi A."/>
            <person name="Giacometti G.M."/>
            <person name="Morosinotto T."/>
            <person name="Valle G."/>
        </authorList>
    </citation>
    <scope>NUCLEOTIDE SEQUENCE [LARGE SCALE GENOMIC DNA]</scope>
    <source>
        <strain evidence="8 9">B-31</strain>
    </source>
</reference>
<dbReference type="Gene3D" id="3.60.60.30">
    <property type="match status" value="1"/>
</dbReference>
<keyword evidence="6" id="KW-0325">Glycoprotein</keyword>
<comment type="caution">
    <text evidence="8">The sequence shown here is derived from an EMBL/GenBank/DDBJ whole genome shotgun (WGS) entry which is preliminary data.</text>
</comment>
<dbReference type="Proteomes" id="UP000019335">
    <property type="component" value="Chromosome 16"/>
</dbReference>
<keyword evidence="3 7" id="KW-0378">Hydrolase</keyword>
<keyword evidence="9" id="KW-1185">Reference proteome</keyword>
<evidence type="ECO:0000256" key="6">
    <source>
        <dbReference type="ARBA" id="ARBA00023180"/>
    </source>
</evidence>
<protein>
    <recommendedName>
        <fullName evidence="7">Phospholipase B-like</fullName>
        <ecNumber evidence="7">3.1.1.-</ecNumber>
    </recommendedName>
</protein>
<dbReference type="AlphaFoldDB" id="W7TTS8"/>
<accession>W7TTS8</accession>
<keyword evidence="5 7" id="KW-0443">Lipid metabolism</keyword>
<keyword evidence="4 7" id="KW-0442">Lipid degradation</keyword>
<gene>
    <name evidence="8" type="ORF">Naga_100439g1</name>
</gene>
<evidence type="ECO:0000256" key="3">
    <source>
        <dbReference type="ARBA" id="ARBA00022801"/>
    </source>
</evidence>
<keyword evidence="2" id="KW-0732">Signal</keyword>
<proteinExistence type="inferred from homology"/>
<comment type="function">
    <text evidence="7">Putative phospholipase.</text>
</comment>
<evidence type="ECO:0000256" key="1">
    <source>
        <dbReference type="ARBA" id="ARBA00007835"/>
    </source>
</evidence>
<name>W7TTS8_9STRA</name>
<dbReference type="InterPro" id="IPR007000">
    <property type="entry name" value="PLipase_B-like"/>
</dbReference>